<feature type="transmembrane region" description="Helical" evidence="6">
    <location>
        <begin position="233"/>
        <end position="254"/>
    </location>
</feature>
<reference evidence="7 8" key="1">
    <citation type="submission" date="2020-04" db="EMBL/GenBank/DDBJ databases">
        <title>Perkinsus olseni comparative genomics.</title>
        <authorList>
            <person name="Bogema D.R."/>
        </authorList>
    </citation>
    <scope>NUCLEOTIDE SEQUENCE [LARGE SCALE GENOMIC DNA]</scope>
    <source>
        <strain evidence="7 8">ATCC PRA-207</strain>
    </source>
</reference>
<feature type="transmembrane region" description="Helical" evidence="6">
    <location>
        <begin position="376"/>
        <end position="403"/>
    </location>
</feature>
<dbReference type="SUPFAM" id="SSF103473">
    <property type="entry name" value="MFS general substrate transporter"/>
    <property type="match status" value="1"/>
</dbReference>
<dbReference type="PANTHER" id="PTHR19432:SF35">
    <property type="entry name" value="SOLUTE CARRIER FAMILY 45 MEMBER 3 ISOFORM X1"/>
    <property type="match status" value="1"/>
</dbReference>
<dbReference type="GO" id="GO:0016020">
    <property type="term" value="C:membrane"/>
    <property type="evidence" value="ECO:0007669"/>
    <property type="project" value="UniProtKB-SubCell"/>
</dbReference>
<feature type="transmembrane region" description="Helical" evidence="6">
    <location>
        <begin position="299"/>
        <end position="322"/>
    </location>
</feature>
<dbReference type="InterPro" id="IPR036259">
    <property type="entry name" value="MFS_trans_sf"/>
</dbReference>
<keyword evidence="3 6" id="KW-0812">Transmembrane</keyword>
<keyword evidence="4 6" id="KW-1133">Transmembrane helix</keyword>
<evidence type="ECO:0000256" key="1">
    <source>
        <dbReference type="ARBA" id="ARBA00004141"/>
    </source>
</evidence>
<keyword evidence="2" id="KW-0813">Transport</keyword>
<dbReference type="EMBL" id="JABANO010023609">
    <property type="protein sequence ID" value="KAF4723254.1"/>
    <property type="molecule type" value="Genomic_DNA"/>
</dbReference>
<dbReference type="Gene3D" id="1.20.1250.20">
    <property type="entry name" value="MFS general substrate transporter like domains"/>
    <property type="match status" value="1"/>
</dbReference>
<evidence type="ECO:0000256" key="3">
    <source>
        <dbReference type="ARBA" id="ARBA00022692"/>
    </source>
</evidence>
<protein>
    <submittedName>
        <fullName evidence="7">Uncharacterized protein</fullName>
    </submittedName>
</protein>
<feature type="transmembrane region" description="Helical" evidence="6">
    <location>
        <begin position="342"/>
        <end position="364"/>
    </location>
</feature>
<comment type="subcellular location">
    <subcellularLocation>
        <location evidence="1">Membrane</location>
        <topology evidence="1">Multi-pass membrane protein</topology>
    </subcellularLocation>
</comment>
<evidence type="ECO:0000256" key="5">
    <source>
        <dbReference type="ARBA" id="ARBA00023136"/>
    </source>
</evidence>
<feature type="transmembrane region" description="Helical" evidence="6">
    <location>
        <begin position="133"/>
        <end position="150"/>
    </location>
</feature>
<feature type="transmembrane region" description="Helical" evidence="6">
    <location>
        <begin position="29"/>
        <end position="57"/>
    </location>
</feature>
<dbReference type="OMA" id="QPRRSKW"/>
<comment type="caution">
    <text evidence="7">The sequence shown here is derived from an EMBL/GenBank/DDBJ whole genome shotgun (WGS) entry which is preliminary data.</text>
</comment>
<organism evidence="7 8">
    <name type="scientific">Perkinsus olseni</name>
    <name type="common">Perkinsus atlanticus</name>
    <dbReference type="NCBI Taxonomy" id="32597"/>
    <lineage>
        <taxon>Eukaryota</taxon>
        <taxon>Sar</taxon>
        <taxon>Alveolata</taxon>
        <taxon>Perkinsozoa</taxon>
        <taxon>Perkinsea</taxon>
        <taxon>Perkinsida</taxon>
        <taxon>Perkinsidae</taxon>
        <taxon>Perkinsus</taxon>
    </lineage>
</organism>
<feature type="transmembrane region" description="Helical" evidence="6">
    <location>
        <begin position="69"/>
        <end position="89"/>
    </location>
</feature>
<feature type="transmembrane region" description="Helical" evidence="6">
    <location>
        <begin position="101"/>
        <end position="121"/>
    </location>
</feature>
<keyword evidence="5 6" id="KW-0472">Membrane</keyword>
<dbReference type="GO" id="GO:0008506">
    <property type="term" value="F:sucrose:proton symporter activity"/>
    <property type="evidence" value="ECO:0007669"/>
    <property type="project" value="TreeGrafter"/>
</dbReference>
<keyword evidence="8" id="KW-1185">Reference proteome</keyword>
<feature type="transmembrane region" description="Helical" evidence="6">
    <location>
        <begin position="409"/>
        <end position="430"/>
    </location>
</feature>
<dbReference type="AlphaFoldDB" id="A0A7J6RRC7"/>
<accession>A0A7J6RRC7</accession>
<dbReference type="PANTHER" id="PTHR19432">
    <property type="entry name" value="SUGAR TRANSPORTER"/>
    <property type="match status" value="1"/>
</dbReference>
<evidence type="ECO:0000256" key="6">
    <source>
        <dbReference type="SAM" id="Phobius"/>
    </source>
</evidence>
<dbReference type="Proteomes" id="UP000553632">
    <property type="component" value="Unassembled WGS sequence"/>
</dbReference>
<name>A0A7J6RRC7_PEROL</name>
<gene>
    <name evidence="7" type="ORF">FOZ63_033691</name>
</gene>
<sequence length="566" mass="61174">MVSETLVEKEGSCDEAPCVVREDLSILGWVRICLVGLAIFGTSCSMTLQGVFSIPFATKMGLPESASSLVWLCGPVTGMIIQPLVGRWSDRHVSRGNGRSRLPFLVVGALILSLCTVVIGYSMELGELLGDRGSSHTVGLVILILIFWVYDAASNVVMVVSRSALVDIAPSRHVPTGFFTQTFISELGGMCGGWIASQDWSTATGMNLSSKICPRDCEGESCPVGFVPGCYGLRFSVIIDAAIILVTAAIASFAMKLGRSMRSYEPVQPSEDERPRHLCSTWVQFYREIRYAPTAYRTVLLAMVLSWIGWFTAIIYRSHFVAVEVLPNPLNDAKVYERNLQIAARGMFYGSILSASTSVIFFATGVRFPEALNPRLWVIWGLSLLGLAAILILSIFFAVGIFPGTTAGVQVWLAMAGPLGALSMSIPFALTGRISQQVADSHTAAKPGTYMGALNIAMCFPQILVSLEEILVLPLTPPPPHTFTRVALPSPGAMIAAASSDHVFCHFTSCLPAADEIRPRCDLANLSLLSRVPVLPSDPTKSYFPFLRIARSFRAVGQFNGDNVTA</sequence>
<evidence type="ECO:0000313" key="7">
    <source>
        <dbReference type="EMBL" id="KAF4723254.1"/>
    </source>
</evidence>
<evidence type="ECO:0000256" key="2">
    <source>
        <dbReference type="ARBA" id="ARBA00022448"/>
    </source>
</evidence>
<proteinExistence type="predicted"/>
<evidence type="ECO:0000313" key="8">
    <source>
        <dbReference type="Proteomes" id="UP000553632"/>
    </source>
</evidence>
<evidence type="ECO:0000256" key="4">
    <source>
        <dbReference type="ARBA" id="ARBA00022989"/>
    </source>
</evidence>